<feature type="region of interest" description="Disordered" evidence="1">
    <location>
        <begin position="30"/>
        <end position="104"/>
    </location>
</feature>
<dbReference type="Gene3D" id="2.30.42.10">
    <property type="match status" value="1"/>
</dbReference>
<protein>
    <recommendedName>
        <fullName evidence="2">PDZ domain-containing protein</fullName>
    </recommendedName>
</protein>
<dbReference type="InterPro" id="IPR036034">
    <property type="entry name" value="PDZ_sf"/>
</dbReference>
<dbReference type="SMART" id="SM00228">
    <property type="entry name" value="PDZ"/>
    <property type="match status" value="2"/>
</dbReference>
<feature type="domain" description="PDZ" evidence="2">
    <location>
        <begin position="142"/>
        <end position="208"/>
    </location>
</feature>
<reference evidence="3" key="1">
    <citation type="submission" date="2023-10" db="EMBL/GenBank/DDBJ databases">
        <title>Genome assembly of Pristionchus species.</title>
        <authorList>
            <person name="Yoshida K."/>
            <person name="Sommer R.J."/>
        </authorList>
    </citation>
    <scope>NUCLEOTIDE SEQUENCE</scope>
    <source>
        <strain evidence="3">RS5133</strain>
    </source>
</reference>
<sequence>FFHRTHHGINAERCVRPGVARRISFLGATSPATEEATSSGAEEDSFEIVDAASADDEAENDGKVTVDNQTNEEGSEDKMEGGEAEETAPASAADSRDAATASSTVSAEAISTAASATANAATQTEKDEAVVEDGLKIPSPRLIRVEMRSDESECGMEVYRMDSNGFGVGAIIKDSAADRAGLVPGDRICFINTASLEALKDSEVLDLLGCASAEKTFEVLTLLGDELELYKELGLHVSPHLPNIIRRAAASEAPRALQLGKPEDRWNGCWISGESPVLKRVDENVPGYKAGLRVGMLIVGVDNRLFRNSTTSPDMISMLTPASKVWVTNEQKRERIPLLNRIEDEQDLTVSGAV</sequence>
<dbReference type="PROSITE" id="PS50106">
    <property type="entry name" value="PDZ"/>
    <property type="match status" value="1"/>
</dbReference>
<dbReference type="Proteomes" id="UP001432322">
    <property type="component" value="Unassembled WGS sequence"/>
</dbReference>
<evidence type="ECO:0000259" key="2">
    <source>
        <dbReference type="PROSITE" id="PS50106"/>
    </source>
</evidence>
<feature type="compositionally biased region" description="Acidic residues" evidence="1">
    <location>
        <begin position="41"/>
        <end position="59"/>
    </location>
</feature>
<accession>A0AAV5VG83</accession>
<feature type="non-terminal residue" evidence="3">
    <location>
        <position position="1"/>
    </location>
</feature>
<comment type="caution">
    <text evidence="3">The sequence shown here is derived from an EMBL/GenBank/DDBJ whole genome shotgun (WGS) entry which is preliminary data.</text>
</comment>
<dbReference type="SUPFAM" id="SSF50156">
    <property type="entry name" value="PDZ domain-like"/>
    <property type="match status" value="2"/>
</dbReference>
<evidence type="ECO:0000313" key="3">
    <source>
        <dbReference type="EMBL" id="GMT17676.1"/>
    </source>
</evidence>
<evidence type="ECO:0000313" key="4">
    <source>
        <dbReference type="Proteomes" id="UP001432322"/>
    </source>
</evidence>
<keyword evidence="4" id="KW-1185">Reference proteome</keyword>
<name>A0AAV5VG83_9BILA</name>
<feature type="non-terminal residue" evidence="3">
    <location>
        <position position="354"/>
    </location>
</feature>
<organism evidence="3 4">
    <name type="scientific">Pristionchus fissidentatus</name>
    <dbReference type="NCBI Taxonomy" id="1538716"/>
    <lineage>
        <taxon>Eukaryota</taxon>
        <taxon>Metazoa</taxon>
        <taxon>Ecdysozoa</taxon>
        <taxon>Nematoda</taxon>
        <taxon>Chromadorea</taxon>
        <taxon>Rhabditida</taxon>
        <taxon>Rhabditina</taxon>
        <taxon>Diplogasteromorpha</taxon>
        <taxon>Diplogasteroidea</taxon>
        <taxon>Neodiplogasteridae</taxon>
        <taxon>Pristionchus</taxon>
    </lineage>
</organism>
<gene>
    <name evidence="3" type="ORF">PFISCL1PPCAC_8973</name>
</gene>
<dbReference type="AlphaFoldDB" id="A0AAV5VG83"/>
<dbReference type="Pfam" id="PF00595">
    <property type="entry name" value="PDZ"/>
    <property type="match status" value="1"/>
</dbReference>
<dbReference type="EMBL" id="BTSY01000003">
    <property type="protein sequence ID" value="GMT17676.1"/>
    <property type="molecule type" value="Genomic_DNA"/>
</dbReference>
<feature type="compositionally biased region" description="Low complexity" evidence="1">
    <location>
        <begin position="87"/>
        <end position="104"/>
    </location>
</feature>
<dbReference type="InterPro" id="IPR001478">
    <property type="entry name" value="PDZ"/>
</dbReference>
<feature type="compositionally biased region" description="Low complexity" evidence="1">
    <location>
        <begin position="30"/>
        <end position="40"/>
    </location>
</feature>
<proteinExistence type="predicted"/>
<evidence type="ECO:0000256" key="1">
    <source>
        <dbReference type="SAM" id="MobiDB-lite"/>
    </source>
</evidence>